<organism evidence="1">
    <name type="scientific">marine sediment metagenome</name>
    <dbReference type="NCBI Taxonomy" id="412755"/>
    <lineage>
        <taxon>unclassified sequences</taxon>
        <taxon>metagenomes</taxon>
        <taxon>ecological metagenomes</taxon>
    </lineage>
</organism>
<sequence>LLVGKSISSSTNALSRYGIEMKSGGDKTSRLNDLVGTLNKKFGGFAEREGKTAEGRLAKISNFMGDINEAIGQEFLSKIDKMGSGFDVLNNAEKIIKNVRRGIRGLIIVAEALALPLIFPFKALRVLAAPIVAIFQNIKTIIQTVKDSFLSLGGAIAIIRDKGIGGFGEAVDLLKGSFTGLKDTGKKVFDDTKKNVAAAADSILNDFRSIRDGAVELFTDAGIGDDIFTAGQKANIDEVEEKKKEATATELARINKLLETTKQTEQEKLQVKIDSLNAFLEEFALSSEQINNIVLAREEYERQQLDITNNVRKKNVLKSN</sequence>
<accession>A0A0F9ABJ6</accession>
<name>A0A0F9ABJ6_9ZZZZ</name>
<protein>
    <submittedName>
        <fullName evidence="1">Uncharacterized protein</fullName>
    </submittedName>
</protein>
<comment type="caution">
    <text evidence="1">The sequence shown here is derived from an EMBL/GenBank/DDBJ whole genome shotgun (WGS) entry which is preliminary data.</text>
</comment>
<gene>
    <name evidence="1" type="ORF">LCGC14_2670930</name>
</gene>
<reference evidence="1" key="1">
    <citation type="journal article" date="2015" name="Nature">
        <title>Complex archaea that bridge the gap between prokaryotes and eukaryotes.</title>
        <authorList>
            <person name="Spang A."/>
            <person name="Saw J.H."/>
            <person name="Jorgensen S.L."/>
            <person name="Zaremba-Niedzwiedzka K."/>
            <person name="Martijn J."/>
            <person name="Lind A.E."/>
            <person name="van Eijk R."/>
            <person name="Schleper C."/>
            <person name="Guy L."/>
            <person name="Ettema T.J."/>
        </authorList>
    </citation>
    <scope>NUCLEOTIDE SEQUENCE</scope>
</reference>
<dbReference type="EMBL" id="LAZR01046830">
    <property type="protein sequence ID" value="KKK95625.1"/>
    <property type="molecule type" value="Genomic_DNA"/>
</dbReference>
<proteinExistence type="predicted"/>
<feature type="non-terminal residue" evidence="1">
    <location>
        <position position="1"/>
    </location>
</feature>
<evidence type="ECO:0000313" key="1">
    <source>
        <dbReference type="EMBL" id="KKK95625.1"/>
    </source>
</evidence>
<dbReference type="AlphaFoldDB" id="A0A0F9ABJ6"/>